<dbReference type="InterPro" id="IPR001107">
    <property type="entry name" value="Band_7"/>
</dbReference>
<gene>
    <name evidence="4" type="ORF">HAND00432_LOCUS13075</name>
    <name evidence="3" type="ORF">HAND1043_LOCUS4736</name>
</gene>
<protein>
    <recommendedName>
        <fullName evidence="2">Band 7 domain-containing protein</fullName>
    </recommendedName>
</protein>
<feature type="domain" description="Band 7" evidence="2">
    <location>
        <begin position="133"/>
        <end position="307"/>
    </location>
</feature>
<reference evidence="4" key="1">
    <citation type="submission" date="2021-01" db="EMBL/GenBank/DDBJ databases">
        <authorList>
            <person name="Corre E."/>
            <person name="Pelletier E."/>
            <person name="Niang G."/>
            <person name="Scheremetjew M."/>
            <person name="Finn R."/>
            <person name="Kale V."/>
            <person name="Holt S."/>
            <person name="Cochrane G."/>
            <person name="Meng A."/>
            <person name="Brown T."/>
            <person name="Cohen L."/>
        </authorList>
    </citation>
    <scope>NUCLEOTIDE SEQUENCE</scope>
    <source>
        <strain evidence="3">CCMP441</strain>
        <strain evidence="4">CCMP644</strain>
    </source>
</reference>
<organism evidence="4">
    <name type="scientific">Hemiselmis andersenii</name>
    <name type="common">Cryptophyte alga</name>
    <dbReference type="NCBI Taxonomy" id="464988"/>
    <lineage>
        <taxon>Eukaryota</taxon>
        <taxon>Cryptophyceae</taxon>
        <taxon>Cryptomonadales</taxon>
        <taxon>Hemiselmidaceae</taxon>
        <taxon>Hemiselmis</taxon>
    </lineage>
</organism>
<dbReference type="SUPFAM" id="SSF117892">
    <property type="entry name" value="Band 7/SPFH domain"/>
    <property type="match status" value="1"/>
</dbReference>
<proteinExistence type="predicted"/>
<dbReference type="Pfam" id="PF01145">
    <property type="entry name" value="Band_7"/>
    <property type="match status" value="1"/>
</dbReference>
<sequence length="459" mass="49683">MQPGEEHSPTFAPVSQAADYHAGPIEAPDSFSPLERLEPSVVREASSILETSPVPTHSGVAPAILQNVREDSRGGVSAEGASLDTNSFSMSGFPAEDLEECLGERYVYKTTGCCCLLVCLLCAILIPSSIEKVSSSEVALTYDKLGSMLGSAVLSEGLQTKPAFGYLIKWPITNQRTDLTLTCNSKDAIQIAIELDFLSLPVVSDIRLLTLKFIDFNGYKDVVTSVSRSSVRNACGGWTAREFQTNRAAVAKSMEDALRMDLANKMSTTVLTLNLRNVDRPEGYQNAVDISEAALADIELAKKEEEQQLIKANTVLEQAMVEANKTIDFAETEADVMVAKAENEVKLAARADVDLALEEREQLLTRAGTSLQAAHITANVTLAAARTRAEVTRREAEQMHASLVDRYEKFASLLNRTMVANSLDGKGVLAYLGNSLVGRGGRQQVAIDSPAQFSWKGEL</sequence>
<evidence type="ECO:0000313" key="4">
    <source>
        <dbReference type="EMBL" id="CAD8958536.1"/>
    </source>
</evidence>
<evidence type="ECO:0000259" key="2">
    <source>
        <dbReference type="Pfam" id="PF01145"/>
    </source>
</evidence>
<dbReference type="EMBL" id="HBFX01021467">
    <property type="protein sequence ID" value="CAD8958536.1"/>
    <property type="molecule type" value="Transcribed_RNA"/>
</dbReference>
<dbReference type="AlphaFoldDB" id="A0A6T8I7S2"/>
<feature type="coiled-coil region" evidence="1">
    <location>
        <begin position="288"/>
        <end position="333"/>
    </location>
</feature>
<keyword evidence="1" id="KW-0175">Coiled coil</keyword>
<dbReference type="InterPro" id="IPR036013">
    <property type="entry name" value="Band_7/SPFH_dom_sf"/>
</dbReference>
<dbReference type="Gene3D" id="3.30.479.30">
    <property type="entry name" value="Band 7 domain"/>
    <property type="match status" value="1"/>
</dbReference>
<accession>A0A6T8I7S2</accession>
<dbReference type="EMBL" id="HBFK01007840">
    <property type="protein sequence ID" value="CAD8738244.1"/>
    <property type="molecule type" value="Transcribed_RNA"/>
</dbReference>
<evidence type="ECO:0000256" key="1">
    <source>
        <dbReference type="SAM" id="Coils"/>
    </source>
</evidence>
<name>A0A6T8I7S2_HEMAN</name>
<evidence type="ECO:0000313" key="3">
    <source>
        <dbReference type="EMBL" id="CAD8738244.1"/>
    </source>
</evidence>